<dbReference type="eggNOG" id="KOG0513">
    <property type="taxonomic scope" value="Eukaryota"/>
</dbReference>
<keyword evidence="2" id="KW-0677">Repeat</keyword>
<dbReference type="STRING" id="31033.ENSTRUP00000009793"/>
<feature type="repeat" description="ANK" evidence="7">
    <location>
        <begin position="150"/>
        <end position="183"/>
    </location>
</feature>
<feature type="active site" description="Proton acceptor" evidence="8">
    <location>
        <position position="663"/>
    </location>
</feature>
<evidence type="ECO:0000256" key="7">
    <source>
        <dbReference type="PROSITE-ProRule" id="PRU00023"/>
    </source>
</evidence>
<dbReference type="CTD" id="8398"/>
<gene>
    <name evidence="10" type="primary">pla2g6</name>
</gene>
<feature type="repeat" description="ANK" evidence="7">
    <location>
        <begin position="315"/>
        <end position="347"/>
    </location>
</feature>
<dbReference type="PANTHER" id="PTHR24139">
    <property type="entry name" value="CALCIUM-INDEPENDENT PHOSPHOLIPASE A2"/>
    <property type="match status" value="1"/>
</dbReference>
<evidence type="ECO:0000256" key="6">
    <source>
        <dbReference type="ARBA" id="ARBA00023422"/>
    </source>
</evidence>
<dbReference type="KEGG" id="tru:101073182"/>
<dbReference type="GeneID" id="101073182"/>
<evidence type="ECO:0000256" key="5">
    <source>
        <dbReference type="ARBA" id="ARBA00023098"/>
    </source>
</evidence>
<reference evidence="10" key="2">
    <citation type="submission" date="2025-08" db="UniProtKB">
        <authorList>
            <consortium name="Ensembl"/>
        </authorList>
    </citation>
    <scope>IDENTIFICATION</scope>
</reference>
<evidence type="ECO:0000313" key="11">
    <source>
        <dbReference type="Proteomes" id="UP000005226"/>
    </source>
</evidence>
<evidence type="ECO:0000313" key="10">
    <source>
        <dbReference type="Ensembl" id="ENSTRUP00000009793.2"/>
    </source>
</evidence>
<feature type="short sequence motif" description="GXSXG" evidence="8">
    <location>
        <begin position="502"/>
        <end position="506"/>
    </location>
</feature>
<dbReference type="OrthoDB" id="10021675at2759"/>
<dbReference type="InterPro" id="IPR047148">
    <property type="entry name" value="PLPL9"/>
</dbReference>
<organism evidence="10 11">
    <name type="scientific">Takifugu rubripes</name>
    <name type="common">Japanese pufferfish</name>
    <name type="synonym">Fugu rubripes</name>
    <dbReference type="NCBI Taxonomy" id="31033"/>
    <lineage>
        <taxon>Eukaryota</taxon>
        <taxon>Metazoa</taxon>
        <taxon>Chordata</taxon>
        <taxon>Craniata</taxon>
        <taxon>Vertebrata</taxon>
        <taxon>Euteleostomi</taxon>
        <taxon>Actinopterygii</taxon>
        <taxon>Neopterygii</taxon>
        <taxon>Teleostei</taxon>
        <taxon>Neoteleostei</taxon>
        <taxon>Acanthomorphata</taxon>
        <taxon>Eupercaria</taxon>
        <taxon>Tetraodontiformes</taxon>
        <taxon>Tetradontoidea</taxon>
        <taxon>Tetraodontidae</taxon>
        <taxon>Takifugu</taxon>
    </lineage>
</organism>
<dbReference type="GO" id="GO:0016042">
    <property type="term" value="P:lipid catabolic process"/>
    <property type="evidence" value="ECO:0007669"/>
    <property type="project" value="UniProtKB-UniRule"/>
</dbReference>
<dbReference type="Ensembl" id="ENSTRUT00000009848.3">
    <property type="protein sequence ID" value="ENSTRUP00000009793.2"/>
    <property type="gene ID" value="ENSTRUG00000004138.3"/>
</dbReference>
<dbReference type="CDD" id="cd07212">
    <property type="entry name" value="Pat_PNPLA9"/>
    <property type="match status" value="1"/>
</dbReference>
<dbReference type="Pfam" id="PF01734">
    <property type="entry name" value="Patatin"/>
    <property type="match status" value="1"/>
</dbReference>
<name>H2SBL4_TAKRU</name>
<dbReference type="InterPro" id="IPR002110">
    <property type="entry name" value="Ankyrin_rpt"/>
</dbReference>
<dbReference type="SUPFAM" id="SSF48403">
    <property type="entry name" value="Ankyrin repeat"/>
    <property type="match status" value="1"/>
</dbReference>
<dbReference type="PROSITE" id="PS51635">
    <property type="entry name" value="PNPLA"/>
    <property type="match status" value="1"/>
</dbReference>
<accession>H2SBL4</accession>
<feature type="short sequence motif" description="DGA/G" evidence="8">
    <location>
        <begin position="663"/>
        <end position="665"/>
    </location>
</feature>
<dbReference type="InterPro" id="IPR036770">
    <property type="entry name" value="Ankyrin_rpt-contain_sf"/>
</dbReference>
<reference evidence="10 11" key="1">
    <citation type="journal article" date="2011" name="Genome Biol. Evol.">
        <title>Integration of the genetic map and genome assembly of fugu facilitates insights into distinct features of genome evolution in teleosts and mammals.</title>
        <authorList>
            <person name="Kai W."/>
            <person name="Kikuchi K."/>
            <person name="Tohari S."/>
            <person name="Chew A.K."/>
            <person name="Tay A."/>
            <person name="Fujiwara A."/>
            <person name="Hosoya S."/>
            <person name="Suetake H."/>
            <person name="Naruse K."/>
            <person name="Brenner S."/>
            <person name="Suzuki Y."/>
            <person name="Venkatesh B."/>
        </authorList>
    </citation>
    <scope>NUCLEOTIDE SEQUENCE [LARGE SCALE GENOMIC DNA]</scope>
</reference>
<dbReference type="Gene3D" id="1.25.40.20">
    <property type="entry name" value="Ankyrin repeat-containing domain"/>
    <property type="match status" value="2"/>
</dbReference>
<dbReference type="PROSITE" id="PS50297">
    <property type="entry name" value="ANK_REP_REGION"/>
    <property type="match status" value="4"/>
</dbReference>
<dbReference type="SUPFAM" id="SSF52151">
    <property type="entry name" value="FabD/lysophospholipase-like"/>
    <property type="match status" value="1"/>
</dbReference>
<reference evidence="10" key="3">
    <citation type="submission" date="2025-09" db="UniProtKB">
        <authorList>
            <consortium name="Ensembl"/>
        </authorList>
    </citation>
    <scope>IDENTIFICATION</scope>
</reference>
<dbReference type="InterPro" id="IPR016035">
    <property type="entry name" value="Acyl_Trfase/lysoPLipase"/>
</dbReference>
<keyword evidence="5 8" id="KW-0443">Lipid metabolism</keyword>
<feature type="repeat" description="ANK" evidence="7">
    <location>
        <begin position="348"/>
        <end position="380"/>
    </location>
</feature>
<dbReference type="GO" id="GO:0035965">
    <property type="term" value="P:cardiolipin acyl-chain remodeling"/>
    <property type="evidence" value="ECO:0007669"/>
    <property type="project" value="TreeGrafter"/>
</dbReference>
<dbReference type="GO" id="GO:0047499">
    <property type="term" value="F:calcium-independent phospholipase A2 activity"/>
    <property type="evidence" value="ECO:0007669"/>
    <property type="project" value="InterPro"/>
</dbReference>
<evidence type="ECO:0000256" key="8">
    <source>
        <dbReference type="PROSITE-ProRule" id="PRU01161"/>
    </source>
</evidence>
<protein>
    <recommendedName>
        <fullName evidence="1">phospholipase A2</fullName>
        <ecNumber evidence="1">3.1.1.4</ecNumber>
    </recommendedName>
</protein>
<keyword evidence="8" id="KW-0442">Lipid degradation</keyword>
<dbReference type="OMA" id="VVYSHTH"/>
<dbReference type="InterPro" id="IPR002641">
    <property type="entry name" value="PNPLA_dom"/>
</dbReference>
<feature type="domain" description="PNPLA" evidence="9">
    <location>
        <begin position="466"/>
        <end position="676"/>
    </location>
</feature>
<keyword evidence="11" id="KW-1185">Reference proteome</keyword>
<dbReference type="GO" id="GO:2000304">
    <property type="term" value="P:positive regulation of ceramide biosynthetic process"/>
    <property type="evidence" value="ECO:0007669"/>
    <property type="project" value="TreeGrafter"/>
</dbReference>
<keyword evidence="4 7" id="KW-0040">ANK repeat</keyword>
<dbReference type="SMART" id="SM00248">
    <property type="entry name" value="ANK"/>
    <property type="match status" value="6"/>
</dbReference>
<sequence>MQFFGKLLDTVSSVSNLFANPYRVRDVPMSDYAGGGKIKLREEGRMMLYKNTQCRSWDCLLMCPEMPTATLRLFQVASEEDAMNWFPHYALKLRPFYETLSLKAETTQPIVDCIRNHPDWSSAHIAVDTGLRECLKHNYIQSQINSRDASGQTPLHLACAHGDPVCVKELLEESQALTDIKNHNGETPMHFAAKHDSPAIIQVMCLRMCSGVNELNKDGETPLHVACRLGRIESVKALLGGGAKCDIIGGAGYPIHSAMKYSEKCCVEEVLKADPGQLHAEDCIYGGTPLHWAKTAEMCRLLLEHGCKVNYLSKTGESPLHIMTKKGRFEAAMVLLTHGVNANLKGQDGNTALHLAMKLDQIELIKALIVFGADVEIHNDFGETPGLIAARTSKGPNRKILLDMLCSVGVQRCLPPSLNSPPPNFKPAGIGFEDMVHMGAAIAAMSTGFYQVDGCKPETDQMDRLLCLDGGGIKGLVLIQMLIALEKEAGRPIRELFDWVAGTSTGGILALAIIHGKSMEYLRCLYFRMKEQVFKGSRPYESAPLEEFLKKEFGEDTKMADVQYPRVMVTSVLADRHPGELHIFRNYDPPSIHREAPYATTATFKPLTIPQGWEDEDVLIVGYTEDPSRKRRKVADEEQLVWRAARSSGAAPTYFRPMGRFLDGGLLANNPTLDAMSEIHQYNKALKAAGREKETKKLGVVVSLGTGKPPQMAVTSVDVFRPSNPLEFAKSILGAKELGKMLVDCCTDSDGCAVDRATAWCEMTDTVYYRLSPQLSQEVLLDEVSDAVLVDMMWETQMYLYEKRESLKSLAKLLLGN</sequence>
<evidence type="ECO:0000256" key="2">
    <source>
        <dbReference type="ARBA" id="ARBA00022737"/>
    </source>
</evidence>
<dbReference type="Pfam" id="PF12796">
    <property type="entry name" value="Ank_2"/>
    <property type="match status" value="2"/>
</dbReference>
<keyword evidence="3 8" id="KW-0378">Hydrolase</keyword>
<dbReference type="GO" id="GO:0052816">
    <property type="term" value="F:long-chain fatty acyl-CoA hydrolase activity"/>
    <property type="evidence" value="ECO:0007669"/>
    <property type="project" value="TreeGrafter"/>
</dbReference>
<evidence type="ECO:0000256" key="1">
    <source>
        <dbReference type="ARBA" id="ARBA00013278"/>
    </source>
</evidence>
<dbReference type="PROSITE" id="PS50088">
    <property type="entry name" value="ANK_REPEAT"/>
    <property type="match status" value="4"/>
</dbReference>
<comment type="catalytic activity">
    <reaction evidence="6">
        <text>a 1,2-diacyl-sn-glycero-3-phosphocholine + H2O = a 1-acyl-sn-glycero-3-phosphocholine + a fatty acid + H(+)</text>
        <dbReference type="Rhea" id="RHEA:15801"/>
        <dbReference type="ChEBI" id="CHEBI:15377"/>
        <dbReference type="ChEBI" id="CHEBI:15378"/>
        <dbReference type="ChEBI" id="CHEBI:28868"/>
        <dbReference type="ChEBI" id="CHEBI:57643"/>
        <dbReference type="ChEBI" id="CHEBI:58168"/>
        <dbReference type="EC" id="3.1.1.4"/>
    </reaction>
    <physiologicalReaction direction="left-to-right" evidence="6">
        <dbReference type="Rhea" id="RHEA:15802"/>
    </physiologicalReaction>
</comment>
<evidence type="ECO:0000256" key="4">
    <source>
        <dbReference type="ARBA" id="ARBA00023043"/>
    </source>
</evidence>
<dbReference type="GeneTree" id="ENSGT00940000158756"/>
<dbReference type="AlphaFoldDB" id="H2SBL4"/>
<feature type="short sequence motif" description="GXGXXG" evidence="8">
    <location>
        <begin position="470"/>
        <end position="475"/>
    </location>
</feature>
<evidence type="ECO:0000256" key="3">
    <source>
        <dbReference type="ARBA" id="ARBA00022801"/>
    </source>
</evidence>
<dbReference type="Pfam" id="PF00023">
    <property type="entry name" value="Ank"/>
    <property type="match status" value="2"/>
</dbReference>
<dbReference type="GO" id="GO:0005739">
    <property type="term" value="C:mitochondrion"/>
    <property type="evidence" value="ECO:0007669"/>
    <property type="project" value="TreeGrafter"/>
</dbReference>
<dbReference type="Proteomes" id="UP000005226">
    <property type="component" value="Chromosome 17"/>
</dbReference>
<dbReference type="PANTHER" id="PTHR24139:SF34">
    <property type="entry name" value="85_88 KDA CALCIUM-INDEPENDENT PHOSPHOLIPASE A2"/>
    <property type="match status" value="1"/>
</dbReference>
<dbReference type="RefSeq" id="XP_003976866.2">
    <property type="nucleotide sequence ID" value="XM_003976817.3"/>
</dbReference>
<proteinExistence type="predicted"/>
<evidence type="ECO:0000259" key="9">
    <source>
        <dbReference type="PROSITE" id="PS51635"/>
    </source>
</evidence>
<feature type="active site" description="Nucleophile" evidence="8">
    <location>
        <position position="504"/>
    </location>
</feature>
<dbReference type="Gene3D" id="3.40.1090.10">
    <property type="entry name" value="Cytosolic phospholipase A2 catalytic domain"/>
    <property type="match status" value="1"/>
</dbReference>
<dbReference type="EC" id="3.1.1.4" evidence="1"/>
<dbReference type="InParanoid" id="H2SBL4"/>
<feature type="repeat" description="ANK" evidence="7">
    <location>
        <begin position="218"/>
        <end position="250"/>
    </location>
</feature>